<accession>A0A9X3KTW6</accession>
<reference evidence="3" key="2">
    <citation type="submission" date="2019-02" db="EMBL/GenBank/DDBJ databases">
        <authorList>
            <person name="Baeyen S."/>
        </authorList>
    </citation>
    <scope>NUCLEOTIDE SEQUENCE</scope>
    <source>
        <strain evidence="3">GBBC3283</strain>
    </source>
</reference>
<dbReference type="InterPro" id="IPR036388">
    <property type="entry name" value="WH-like_DNA-bd_sf"/>
</dbReference>
<evidence type="ECO:0000259" key="1">
    <source>
        <dbReference type="PROSITE" id="PS51071"/>
    </source>
</evidence>
<dbReference type="EMBL" id="SGNZ01000038">
    <property type="protein sequence ID" value="TRA82633.1"/>
    <property type="molecule type" value="Genomic_DNA"/>
</dbReference>
<name>A0A9X3KTW6_9HYPH</name>
<dbReference type="PANTHER" id="PTHR30514">
    <property type="entry name" value="GLUCOKINASE"/>
    <property type="match status" value="1"/>
</dbReference>
<reference evidence="2" key="3">
    <citation type="submission" date="2022-12" db="EMBL/GenBank/DDBJ databases">
        <title>Draft genome sequences of 22 rhizogenic Agrobacterium biovar 1 strains, the causative agent of hairy root disease.</title>
        <authorList>
            <person name="Kim N."/>
            <person name="Vargas P."/>
            <person name="Rediers H."/>
        </authorList>
    </citation>
    <scope>NUCLEOTIDE SEQUENCE</scope>
    <source>
        <strain evidence="2">ST15.13.006</strain>
    </source>
</reference>
<sequence>MEAKAEVQKPKTVLDLESMLAVQGVTLSFRQERVARFAVAYPEIVAFGTANSLAVRCSVTQSTVVRLAISLGFESYREFRRVFRQHVKVNATYR</sequence>
<dbReference type="SUPFAM" id="SSF46689">
    <property type="entry name" value="Homeodomain-like"/>
    <property type="match status" value="1"/>
</dbReference>
<reference evidence="3 4" key="1">
    <citation type="journal article" date="2019" name="Appl. Microbiol. Biotechnol.">
        <title>Differential efficiency of wild type rhizogenic strains for rol gene transformation of plants.</title>
        <authorList>
            <person name="Desmet S."/>
            <person name="De Keyser E."/>
            <person name="Van Vaerenbergh J."/>
            <person name="Baeyen S."/>
            <person name="Van Huylenbroeck J."/>
            <person name="Geelen D."/>
            <person name="Dhooghe E."/>
        </authorList>
    </citation>
    <scope>NUCLEOTIDE SEQUENCE [LARGE SCALE GENOMIC DNA]</scope>
    <source>
        <strain evidence="3 4">GBBC3283</strain>
    </source>
</reference>
<dbReference type="InterPro" id="IPR009057">
    <property type="entry name" value="Homeodomain-like_sf"/>
</dbReference>
<dbReference type="GO" id="GO:0097367">
    <property type="term" value="F:carbohydrate derivative binding"/>
    <property type="evidence" value="ECO:0007669"/>
    <property type="project" value="InterPro"/>
</dbReference>
<proteinExistence type="predicted"/>
<evidence type="ECO:0000313" key="2">
    <source>
        <dbReference type="EMBL" id="MCZ7940789.1"/>
    </source>
</evidence>
<dbReference type="PROSITE" id="PS51071">
    <property type="entry name" value="HTH_RPIR"/>
    <property type="match status" value="1"/>
</dbReference>
<protein>
    <submittedName>
        <fullName evidence="2">MurR/RpiR family transcriptional regulator</fullName>
    </submittedName>
</protein>
<dbReference type="Proteomes" id="UP000319481">
    <property type="component" value="Unassembled WGS sequence"/>
</dbReference>
<comment type="caution">
    <text evidence="2">The sequence shown here is derived from an EMBL/GenBank/DDBJ whole genome shotgun (WGS) entry which is preliminary data.</text>
</comment>
<evidence type="ECO:0000313" key="3">
    <source>
        <dbReference type="EMBL" id="TRA82633.1"/>
    </source>
</evidence>
<evidence type="ECO:0000313" key="4">
    <source>
        <dbReference type="Proteomes" id="UP000319481"/>
    </source>
</evidence>
<dbReference type="PANTHER" id="PTHR30514:SF18">
    <property type="entry name" value="RPIR-FAMILY TRANSCRIPTIONAL REGULATOR"/>
    <property type="match status" value="1"/>
</dbReference>
<dbReference type="RefSeq" id="WP_142914335.1">
    <property type="nucleotide sequence ID" value="NZ_CP074392.1"/>
</dbReference>
<keyword evidence="4" id="KW-1185">Reference proteome</keyword>
<dbReference type="Pfam" id="PF01418">
    <property type="entry name" value="HTH_6"/>
    <property type="match status" value="1"/>
</dbReference>
<dbReference type="AlphaFoldDB" id="A0A9X3KTW6"/>
<dbReference type="InterPro" id="IPR000281">
    <property type="entry name" value="HTH_RpiR"/>
</dbReference>
<dbReference type="InterPro" id="IPR047640">
    <property type="entry name" value="RpiR-like"/>
</dbReference>
<dbReference type="EMBL" id="JAPZLR010000060">
    <property type="protein sequence ID" value="MCZ7940789.1"/>
    <property type="molecule type" value="Genomic_DNA"/>
</dbReference>
<feature type="domain" description="HTH rpiR-type" evidence="1">
    <location>
        <begin position="14"/>
        <end position="90"/>
    </location>
</feature>
<dbReference type="GO" id="GO:0003700">
    <property type="term" value="F:DNA-binding transcription factor activity"/>
    <property type="evidence" value="ECO:0007669"/>
    <property type="project" value="InterPro"/>
</dbReference>
<dbReference type="Proteomes" id="UP001151018">
    <property type="component" value="Unassembled WGS sequence"/>
</dbReference>
<dbReference type="Gene3D" id="1.10.10.10">
    <property type="entry name" value="Winged helix-like DNA-binding domain superfamily/Winged helix DNA-binding domain"/>
    <property type="match status" value="1"/>
</dbReference>
<evidence type="ECO:0000313" key="5">
    <source>
        <dbReference type="Proteomes" id="UP001151018"/>
    </source>
</evidence>
<organism evidence="2 5">
    <name type="scientific">Agrobacterium salinitolerans</name>
    <dbReference type="NCBI Taxonomy" id="1183413"/>
    <lineage>
        <taxon>Bacteria</taxon>
        <taxon>Pseudomonadati</taxon>
        <taxon>Pseudomonadota</taxon>
        <taxon>Alphaproteobacteria</taxon>
        <taxon>Hyphomicrobiales</taxon>
        <taxon>Rhizobiaceae</taxon>
        <taxon>Rhizobium/Agrobacterium group</taxon>
        <taxon>Agrobacterium</taxon>
    </lineage>
</organism>
<gene>
    <name evidence="3" type="ORF">EXN23_25960</name>
    <name evidence="2" type="ORF">O9X88_25055</name>
</gene>
<dbReference type="GO" id="GO:0003677">
    <property type="term" value="F:DNA binding"/>
    <property type="evidence" value="ECO:0007669"/>
    <property type="project" value="InterPro"/>
</dbReference>
<dbReference type="GeneID" id="79864336"/>